<organism evidence="2 3">
    <name type="scientific">Stenotrophomonas rhizophila</name>
    <dbReference type="NCBI Taxonomy" id="216778"/>
    <lineage>
        <taxon>Bacteria</taxon>
        <taxon>Pseudomonadati</taxon>
        <taxon>Pseudomonadota</taxon>
        <taxon>Gammaproteobacteria</taxon>
        <taxon>Lysobacterales</taxon>
        <taxon>Lysobacteraceae</taxon>
        <taxon>Stenotrophomonas</taxon>
    </lineage>
</organism>
<name>A0AAP5ALP4_9GAMM</name>
<gene>
    <name evidence="2" type="ORF">QE424_002929</name>
</gene>
<comment type="caution">
    <text evidence="2">The sequence shown here is derived from an EMBL/GenBank/DDBJ whole genome shotgun (WGS) entry which is preliminary data.</text>
</comment>
<dbReference type="AlphaFoldDB" id="A0AAP5ALP4"/>
<reference evidence="2" key="1">
    <citation type="submission" date="2023-07" db="EMBL/GenBank/DDBJ databases">
        <title>Functional and genomic diversity of the sorghum phyllosphere microbiome.</title>
        <authorList>
            <person name="Shade A."/>
        </authorList>
    </citation>
    <scope>NUCLEOTIDE SEQUENCE</scope>
    <source>
        <strain evidence="2">SORGH_AS_0457</strain>
    </source>
</reference>
<proteinExistence type="predicted"/>
<protein>
    <submittedName>
        <fullName evidence="2">Uncharacterized protein</fullName>
    </submittedName>
</protein>
<dbReference type="EMBL" id="JAUTAS010000001">
    <property type="protein sequence ID" value="MDQ1109770.1"/>
    <property type="molecule type" value="Genomic_DNA"/>
</dbReference>
<dbReference type="Proteomes" id="UP001226084">
    <property type="component" value="Unassembled WGS sequence"/>
</dbReference>
<feature type="compositionally biased region" description="Polar residues" evidence="1">
    <location>
        <begin position="7"/>
        <end position="16"/>
    </location>
</feature>
<dbReference type="RefSeq" id="WP_307107430.1">
    <property type="nucleotide sequence ID" value="NZ_JAUTAS010000001.1"/>
</dbReference>
<accession>A0AAP5ALP4</accession>
<sequence>MALSPLDRTQQPSSANRMFGRAPQGVSGRLGVQLTTIHNRGVAPKPLRDIPEARAVGGEVHTVAAVRQDDVDRDSCQYFVKLLLSHKQGIPVKQCLALNRRRQG</sequence>
<evidence type="ECO:0000256" key="1">
    <source>
        <dbReference type="SAM" id="MobiDB-lite"/>
    </source>
</evidence>
<feature type="region of interest" description="Disordered" evidence="1">
    <location>
        <begin position="1"/>
        <end position="24"/>
    </location>
</feature>
<evidence type="ECO:0000313" key="2">
    <source>
        <dbReference type="EMBL" id="MDQ1109770.1"/>
    </source>
</evidence>
<evidence type="ECO:0000313" key="3">
    <source>
        <dbReference type="Proteomes" id="UP001226084"/>
    </source>
</evidence>